<dbReference type="InterPro" id="IPR018484">
    <property type="entry name" value="FGGY_N"/>
</dbReference>
<keyword evidence="3 4" id="KW-0418">Kinase</keyword>
<name>A0ABM5V5W7_9BURK</name>
<dbReference type="Gene3D" id="3.30.420.40">
    <property type="match status" value="2"/>
</dbReference>
<evidence type="ECO:0000256" key="3">
    <source>
        <dbReference type="ARBA" id="ARBA00022777"/>
    </source>
</evidence>
<comment type="similarity">
    <text evidence="1 4">Belongs to the FGGY kinase family.</text>
</comment>
<feature type="domain" description="Carbohydrate kinase FGGY N-terminal" evidence="5">
    <location>
        <begin position="3"/>
        <end position="253"/>
    </location>
</feature>
<dbReference type="InterPro" id="IPR018483">
    <property type="entry name" value="Carb_kinase_FGGY_CS"/>
</dbReference>
<dbReference type="RefSeq" id="WP_053201047.1">
    <property type="nucleotide sequence ID" value="NZ_CP011409.1"/>
</dbReference>
<dbReference type="EMBL" id="CP011409">
    <property type="protein sequence ID" value="AKZ65033.1"/>
    <property type="molecule type" value="Genomic_DNA"/>
</dbReference>
<organism evidence="7 8">
    <name type="scientific">Herbaspirillum hiltneri N3</name>
    <dbReference type="NCBI Taxonomy" id="1262470"/>
    <lineage>
        <taxon>Bacteria</taxon>
        <taxon>Pseudomonadati</taxon>
        <taxon>Pseudomonadota</taxon>
        <taxon>Betaproteobacteria</taxon>
        <taxon>Burkholderiales</taxon>
        <taxon>Oxalobacteraceae</taxon>
        <taxon>Herbaspirillum</taxon>
    </lineage>
</organism>
<evidence type="ECO:0000313" key="7">
    <source>
        <dbReference type="EMBL" id="AKZ65033.1"/>
    </source>
</evidence>
<dbReference type="PROSITE" id="PS00445">
    <property type="entry name" value="FGGY_KINASES_2"/>
    <property type="match status" value="1"/>
</dbReference>
<dbReference type="SUPFAM" id="SSF53067">
    <property type="entry name" value="Actin-like ATPase domain"/>
    <property type="match status" value="2"/>
</dbReference>
<dbReference type="Pfam" id="PF02782">
    <property type="entry name" value="FGGY_C"/>
    <property type="match status" value="1"/>
</dbReference>
<accession>A0ABM5V5W7</accession>
<keyword evidence="2 4" id="KW-0808">Transferase</keyword>
<evidence type="ECO:0000256" key="2">
    <source>
        <dbReference type="ARBA" id="ARBA00022679"/>
    </source>
</evidence>
<evidence type="ECO:0000259" key="6">
    <source>
        <dbReference type="Pfam" id="PF02782"/>
    </source>
</evidence>
<evidence type="ECO:0000256" key="1">
    <source>
        <dbReference type="ARBA" id="ARBA00009156"/>
    </source>
</evidence>
<gene>
    <name evidence="7" type="ORF">F506_22360</name>
</gene>
<evidence type="ECO:0000259" key="5">
    <source>
        <dbReference type="Pfam" id="PF00370"/>
    </source>
</evidence>
<evidence type="ECO:0000256" key="4">
    <source>
        <dbReference type="RuleBase" id="RU003733"/>
    </source>
</evidence>
<proteinExistence type="inferred from homology"/>
<dbReference type="CDD" id="cd07804">
    <property type="entry name" value="ASKHA_NBD_FGGY_RrXK-like"/>
    <property type="match status" value="1"/>
</dbReference>
<dbReference type="Pfam" id="PF00370">
    <property type="entry name" value="FGGY_N"/>
    <property type="match status" value="1"/>
</dbReference>
<dbReference type="PANTHER" id="PTHR43095">
    <property type="entry name" value="SUGAR KINASE"/>
    <property type="match status" value="1"/>
</dbReference>
<dbReference type="InterPro" id="IPR000577">
    <property type="entry name" value="Carb_kinase_FGGY"/>
</dbReference>
<dbReference type="InterPro" id="IPR043129">
    <property type="entry name" value="ATPase_NBD"/>
</dbReference>
<keyword evidence="8" id="KW-1185">Reference proteome</keyword>
<dbReference type="Proteomes" id="UP000063429">
    <property type="component" value="Chromosome"/>
</dbReference>
<dbReference type="InterPro" id="IPR018485">
    <property type="entry name" value="FGGY_C"/>
</dbReference>
<protein>
    <submittedName>
        <fullName evidence="7">Actin</fullName>
    </submittedName>
</protein>
<reference evidence="8" key="1">
    <citation type="journal article" date="2015" name="Genome Announc.">
        <title>Complete Genome Sequence of Herbaspirillum hiltneri N3 (DSM 17495), Isolated from Surface-Sterilized Wheat Roots.</title>
        <authorList>
            <person name="Guizelini D."/>
            <person name="Saizaki P.M."/>
            <person name="Coimbra N.A."/>
            <person name="Weiss V.A."/>
            <person name="Faoro H."/>
            <person name="Sfeir M.Z."/>
            <person name="Baura V.A."/>
            <person name="Monteiro R.A."/>
            <person name="Chubatsu L.S."/>
            <person name="Souza E.M."/>
            <person name="Cruz L.M."/>
            <person name="Pedrosa F.O."/>
            <person name="Raittz R.T."/>
            <person name="Marchaukoski J.N."/>
            <person name="Steffens M.B."/>
        </authorList>
    </citation>
    <scope>NUCLEOTIDE SEQUENCE [LARGE SCALE GENOMIC DNA]</scope>
    <source>
        <strain evidence="8">N3</strain>
    </source>
</reference>
<sequence length="514" mass="55711">MHYVIGVDIGTQSTKALCIDATDGRIVAQHTRAYAVETPQPMWAEQWPDVWFQAVSDCIRHCVAQAAAAGISATAIRALCVSSLYGGSGIPVDAEMRPLHPCLIWMDRRADDEVKWVRRHVDLERLAVLTGNGVDSYYGYTKMLWLKNRRPEVWAKTRYFLPPNSYVNYLLTGELAVDHSSAGNIGGVYDITQRCWSTEAMAMLGIPPMLMPERLIASSDVVGPLLPSQAMALGLAAGTPVIAGGVDAAMATFAAGVTKAGNHVAMIGTSMCWGYINQQVDAGHGLISMPHVYNGLQDLYIFGGAITAGAAVSWFLEQFCQAEMTEALRSDVDPHFLLERDAAAIAPGAEGIVFLPYLMGERGPIWDAKASGAFVGLSLYHRRAHLYRAVLEGVAFALKHNIDAGACGAQFLDERLVVVGGASHSNLWMQIIADVTGYPVYTIDDNVEAALGAALLAAFGVGLIDTSQVEKGWARLRLRTTPDIAASRRYQHIFAQYRGLYPSLKSAMHQLHAC</sequence>
<dbReference type="InterPro" id="IPR050406">
    <property type="entry name" value="FGGY_Carb_Kinase"/>
</dbReference>
<dbReference type="PANTHER" id="PTHR43095:SF5">
    <property type="entry name" value="XYLULOSE KINASE"/>
    <property type="match status" value="1"/>
</dbReference>
<feature type="domain" description="Carbohydrate kinase FGGY C-terminal" evidence="6">
    <location>
        <begin position="265"/>
        <end position="459"/>
    </location>
</feature>
<dbReference type="PIRSF" id="PIRSF000538">
    <property type="entry name" value="GlpK"/>
    <property type="match status" value="1"/>
</dbReference>
<evidence type="ECO:0000313" key="8">
    <source>
        <dbReference type="Proteomes" id="UP000063429"/>
    </source>
</evidence>